<name>A0A6D2JW13_9BRAS</name>
<evidence type="ECO:0000313" key="4">
    <source>
        <dbReference type="EMBL" id="CAA7044456.1"/>
    </source>
</evidence>
<dbReference type="Pfam" id="PF14111">
    <property type="entry name" value="DUF4283"/>
    <property type="match status" value="1"/>
</dbReference>
<protein>
    <recommendedName>
        <fullName evidence="2">DUF4283 domain-containing protein</fullName>
    </recommendedName>
</protein>
<dbReference type="EMBL" id="CACVBM020001198">
    <property type="protein sequence ID" value="CAA7038821.1"/>
    <property type="molecule type" value="Genomic_DNA"/>
</dbReference>
<evidence type="ECO:0000259" key="2">
    <source>
        <dbReference type="Pfam" id="PF14111"/>
    </source>
</evidence>
<dbReference type="InterPro" id="IPR025558">
    <property type="entry name" value="DUF4283"/>
</dbReference>
<feature type="domain" description="DUF4283" evidence="2">
    <location>
        <begin position="38"/>
        <end position="114"/>
    </location>
</feature>
<keyword evidence="5" id="KW-1185">Reference proteome</keyword>
<dbReference type="AlphaFoldDB" id="A0A6D2JW13"/>
<evidence type="ECO:0000313" key="5">
    <source>
        <dbReference type="Proteomes" id="UP000467841"/>
    </source>
</evidence>
<dbReference type="PANTHER" id="PTHR31286">
    <property type="entry name" value="GLYCINE-RICH CELL WALL STRUCTURAL PROTEIN 1.8-LIKE"/>
    <property type="match status" value="1"/>
</dbReference>
<feature type="compositionally biased region" description="Basic and acidic residues" evidence="1">
    <location>
        <begin position="1"/>
        <end position="12"/>
    </location>
</feature>
<dbReference type="Proteomes" id="UP000467841">
    <property type="component" value="Unassembled WGS sequence"/>
</dbReference>
<evidence type="ECO:0000256" key="1">
    <source>
        <dbReference type="SAM" id="MobiDB-lite"/>
    </source>
</evidence>
<sequence>MARRFTQTEKGKGVVPPTEPPRVGRVKVPDFDISELMKQHNLTIIGRLTNPKIQRLWSLLPFFSEHWKTSSPPVGADLGQGSFQFTFETKEDMEMVLENRPYHYAHWMLIIQQW</sequence>
<dbReference type="OrthoDB" id="1102809at2759"/>
<dbReference type="InterPro" id="IPR040256">
    <property type="entry name" value="At4g02000-like"/>
</dbReference>
<feature type="region of interest" description="Disordered" evidence="1">
    <location>
        <begin position="1"/>
        <end position="21"/>
    </location>
</feature>
<organism evidence="4 5">
    <name type="scientific">Microthlaspi erraticum</name>
    <dbReference type="NCBI Taxonomy" id="1685480"/>
    <lineage>
        <taxon>Eukaryota</taxon>
        <taxon>Viridiplantae</taxon>
        <taxon>Streptophyta</taxon>
        <taxon>Embryophyta</taxon>
        <taxon>Tracheophyta</taxon>
        <taxon>Spermatophyta</taxon>
        <taxon>Magnoliopsida</taxon>
        <taxon>eudicotyledons</taxon>
        <taxon>Gunneridae</taxon>
        <taxon>Pentapetalae</taxon>
        <taxon>rosids</taxon>
        <taxon>malvids</taxon>
        <taxon>Brassicales</taxon>
        <taxon>Brassicaceae</taxon>
        <taxon>Coluteocarpeae</taxon>
        <taxon>Microthlaspi</taxon>
    </lineage>
</organism>
<proteinExistence type="predicted"/>
<gene>
    <name evidence="3" type="ORF">MERR_LOCUS26056</name>
    <name evidence="4" type="ORF">MERR_LOCUS31691</name>
</gene>
<reference evidence="4 5" key="1">
    <citation type="submission" date="2020-01" db="EMBL/GenBank/DDBJ databases">
        <authorList>
            <person name="Mishra B."/>
        </authorList>
    </citation>
    <scope>NUCLEOTIDE SEQUENCE [LARGE SCALE GENOMIC DNA]</scope>
</reference>
<evidence type="ECO:0000313" key="3">
    <source>
        <dbReference type="EMBL" id="CAA7038821.1"/>
    </source>
</evidence>
<accession>A0A6D2JW13</accession>
<dbReference type="PANTHER" id="PTHR31286:SF178">
    <property type="entry name" value="DUF4283 DOMAIN-CONTAINING PROTEIN"/>
    <property type="match status" value="1"/>
</dbReference>
<dbReference type="EMBL" id="CACVBM020001300">
    <property type="protein sequence ID" value="CAA7044456.1"/>
    <property type="molecule type" value="Genomic_DNA"/>
</dbReference>